<gene>
    <name evidence="2" type="ORF">EDC25_10452</name>
</gene>
<keyword evidence="3" id="KW-1185">Reference proteome</keyword>
<dbReference type="AlphaFoldDB" id="A0A4R3LNI1"/>
<evidence type="ECO:0000313" key="2">
    <source>
        <dbReference type="EMBL" id="TCT00065.1"/>
    </source>
</evidence>
<reference evidence="2 3" key="1">
    <citation type="submission" date="2019-03" db="EMBL/GenBank/DDBJ databases">
        <title>Genomic Encyclopedia of Type Strains, Phase IV (KMG-IV): sequencing the most valuable type-strain genomes for metagenomic binning, comparative biology and taxonomic classification.</title>
        <authorList>
            <person name="Goeker M."/>
        </authorList>
    </citation>
    <scope>NUCLEOTIDE SEQUENCE [LARGE SCALE GENOMIC DNA]</scope>
    <source>
        <strain evidence="2 3">DSM 21944</strain>
    </source>
</reference>
<dbReference type="EMBL" id="SMAF01000004">
    <property type="protein sequence ID" value="TCT00065.1"/>
    <property type="molecule type" value="Genomic_DNA"/>
</dbReference>
<proteinExistence type="predicted"/>
<dbReference type="Gene3D" id="2.40.10.220">
    <property type="entry name" value="predicted glycosyltransferase like domains"/>
    <property type="match status" value="1"/>
</dbReference>
<evidence type="ECO:0000259" key="1">
    <source>
        <dbReference type="Pfam" id="PF07238"/>
    </source>
</evidence>
<feature type="domain" description="PilZ" evidence="1">
    <location>
        <begin position="11"/>
        <end position="102"/>
    </location>
</feature>
<organism evidence="2 3">
    <name type="scientific">Pseudofulvimonas gallinarii</name>
    <dbReference type="NCBI Taxonomy" id="634155"/>
    <lineage>
        <taxon>Bacteria</taxon>
        <taxon>Pseudomonadati</taxon>
        <taxon>Pseudomonadota</taxon>
        <taxon>Gammaproteobacteria</taxon>
        <taxon>Lysobacterales</taxon>
        <taxon>Rhodanobacteraceae</taxon>
        <taxon>Pseudofulvimonas</taxon>
    </lineage>
</organism>
<dbReference type="InterPro" id="IPR009875">
    <property type="entry name" value="PilZ_domain"/>
</dbReference>
<dbReference type="GO" id="GO:0035438">
    <property type="term" value="F:cyclic-di-GMP binding"/>
    <property type="evidence" value="ECO:0007669"/>
    <property type="project" value="InterPro"/>
</dbReference>
<dbReference type="Proteomes" id="UP000294599">
    <property type="component" value="Unassembled WGS sequence"/>
</dbReference>
<accession>A0A4R3LNI1</accession>
<dbReference type="RefSeq" id="WP_240639737.1">
    <property type="nucleotide sequence ID" value="NZ_JBHLWF010000088.1"/>
</dbReference>
<dbReference type="Pfam" id="PF07238">
    <property type="entry name" value="PilZ"/>
    <property type="match status" value="1"/>
</dbReference>
<comment type="caution">
    <text evidence="2">The sequence shown here is derived from an EMBL/GenBank/DDBJ whole genome shotgun (WGS) entry which is preliminary data.</text>
</comment>
<name>A0A4R3LNI1_9GAMM</name>
<evidence type="ECO:0000313" key="3">
    <source>
        <dbReference type="Proteomes" id="UP000294599"/>
    </source>
</evidence>
<sequence length="117" mass="12264">MQMGGARQAILPITIKDKAALYGAYMPSIRGGGLFVPTTQSFRLGDEIFLLLNLAEEGDRLPVSGKVVWVTPTGAQSGAVAGVGIQFNDSPDGEAARSRIEAVLGAMLNSDKPTLTM</sequence>
<protein>
    <submittedName>
        <fullName evidence="2">Type IV pilus assembly protein PilZ</fullName>
    </submittedName>
</protein>